<organism evidence="5 6">
    <name type="scientific">Leucobacter komagatae</name>
    <dbReference type="NCBI Taxonomy" id="55969"/>
    <lineage>
        <taxon>Bacteria</taxon>
        <taxon>Bacillati</taxon>
        <taxon>Actinomycetota</taxon>
        <taxon>Actinomycetes</taxon>
        <taxon>Micrococcales</taxon>
        <taxon>Microbacteriaceae</taxon>
        <taxon>Leucobacter</taxon>
    </lineage>
</organism>
<dbReference type="PANTHER" id="PTHR43808">
    <property type="entry name" value="ACETYLORNITHINE DEACETYLASE"/>
    <property type="match status" value="1"/>
</dbReference>
<dbReference type="Proteomes" id="UP000032120">
    <property type="component" value="Unassembled WGS sequence"/>
</dbReference>
<proteinExistence type="predicted"/>
<keyword evidence="5" id="KW-0645">Protease</keyword>
<dbReference type="Pfam" id="PF01546">
    <property type="entry name" value="Peptidase_M20"/>
    <property type="match status" value="1"/>
</dbReference>
<evidence type="ECO:0000313" key="5">
    <source>
        <dbReference type="EMBL" id="KIP53184.1"/>
    </source>
</evidence>
<protein>
    <submittedName>
        <fullName evidence="5">Glutamate carboxypeptidase</fullName>
    </submittedName>
</protein>
<evidence type="ECO:0000313" key="6">
    <source>
        <dbReference type="Proteomes" id="UP000032120"/>
    </source>
</evidence>
<dbReference type="SUPFAM" id="SSF55031">
    <property type="entry name" value="Bacterial exopeptidase dimerisation domain"/>
    <property type="match status" value="1"/>
</dbReference>
<feature type="active site" description="Proton acceptor" evidence="3">
    <location>
        <position position="134"/>
    </location>
</feature>
<comment type="caution">
    <text evidence="5">The sequence shown here is derived from an EMBL/GenBank/DDBJ whole genome shotgun (WGS) entry which is preliminary data.</text>
</comment>
<evidence type="ECO:0000259" key="4">
    <source>
        <dbReference type="Pfam" id="PF07687"/>
    </source>
</evidence>
<dbReference type="Gene3D" id="3.30.70.360">
    <property type="match status" value="1"/>
</dbReference>
<gene>
    <name evidence="5" type="ORF">SD72_05060</name>
</gene>
<dbReference type="RefSeq" id="WP_042543340.1">
    <property type="nucleotide sequence ID" value="NZ_JXSQ01000004.1"/>
</dbReference>
<dbReference type="InterPro" id="IPR050072">
    <property type="entry name" value="Peptidase_M20A"/>
</dbReference>
<keyword evidence="1" id="KW-0479">Metal-binding</keyword>
<accession>A0A0D0INP8</accession>
<dbReference type="OrthoDB" id="9783294at2"/>
<evidence type="ECO:0000256" key="2">
    <source>
        <dbReference type="ARBA" id="ARBA00022801"/>
    </source>
</evidence>
<dbReference type="SUPFAM" id="SSF53187">
    <property type="entry name" value="Zn-dependent exopeptidases"/>
    <property type="match status" value="1"/>
</dbReference>
<dbReference type="EMBL" id="JXSQ01000004">
    <property type="protein sequence ID" value="KIP53184.1"/>
    <property type="molecule type" value="Genomic_DNA"/>
</dbReference>
<keyword evidence="6" id="KW-1185">Reference proteome</keyword>
<sequence>MTQDTVRLADILETIQTLVECESPSDDHTAVAVSADLVAELGESLLGVAPERIVIDGVSHLRWNFGGATRVLLVAHHDTVWPMGTLGRLPFAVRDGVLTGPGSFDMKTGLAMALHAVAAMPDRDGVSIIVTGDEELGSPSSRALIEESARGARAALVLEASADGGALKIERKGVSLYELVVHGRASHAGLEPEKGINASVELANQLLAVAALSDSELGTSVTPTVANSGTTGNTVPARASFKVDVRARTSAEQQRVDEEIRALTPVLPGATLEVIGGVNRPVLERSSSEALFERVQETAAQLGLEPFVGVAVGGASDGNFTAGIGVPTLDGLGAVGGGAHAESEHVIVEEIEPRTRLLGALVANLAGDTEVGGR</sequence>
<feature type="active site" evidence="3">
    <location>
        <position position="78"/>
    </location>
</feature>
<dbReference type="Pfam" id="PF07687">
    <property type="entry name" value="M20_dimer"/>
    <property type="match status" value="1"/>
</dbReference>
<evidence type="ECO:0000256" key="1">
    <source>
        <dbReference type="ARBA" id="ARBA00022723"/>
    </source>
</evidence>
<dbReference type="Gene3D" id="3.40.630.10">
    <property type="entry name" value="Zn peptidases"/>
    <property type="match status" value="1"/>
</dbReference>
<evidence type="ECO:0000256" key="3">
    <source>
        <dbReference type="PIRSR" id="PIRSR037238-1"/>
    </source>
</evidence>
<dbReference type="InterPro" id="IPR017150">
    <property type="entry name" value="Pept_M20_glutamate_carboxypep"/>
</dbReference>
<keyword evidence="2" id="KW-0378">Hydrolase</keyword>
<dbReference type="PIRSF" id="PIRSF037238">
    <property type="entry name" value="Carboxypeptidase_G2"/>
    <property type="match status" value="1"/>
</dbReference>
<keyword evidence="5" id="KW-0121">Carboxypeptidase</keyword>
<reference evidence="5 6" key="1">
    <citation type="submission" date="2015-01" db="EMBL/GenBank/DDBJ databases">
        <title>Draft genome sequence of Leucobacter komagatae strain VKM ST2845.</title>
        <authorList>
            <person name="Karlyshev A.V."/>
            <person name="Kudryashova E.B."/>
        </authorList>
    </citation>
    <scope>NUCLEOTIDE SEQUENCE [LARGE SCALE GENOMIC DNA]</scope>
    <source>
        <strain evidence="5 6">VKM ST2845</strain>
    </source>
</reference>
<dbReference type="GO" id="GO:0004180">
    <property type="term" value="F:carboxypeptidase activity"/>
    <property type="evidence" value="ECO:0007669"/>
    <property type="project" value="UniProtKB-KW"/>
</dbReference>
<dbReference type="InterPro" id="IPR002933">
    <property type="entry name" value="Peptidase_M20"/>
</dbReference>
<dbReference type="InterPro" id="IPR011650">
    <property type="entry name" value="Peptidase_M20_dimer"/>
</dbReference>
<dbReference type="PANTHER" id="PTHR43808:SF9">
    <property type="entry name" value="BLL0789 PROTEIN"/>
    <property type="match status" value="1"/>
</dbReference>
<dbReference type="InterPro" id="IPR036264">
    <property type="entry name" value="Bact_exopeptidase_dim_dom"/>
</dbReference>
<dbReference type="GO" id="GO:0046872">
    <property type="term" value="F:metal ion binding"/>
    <property type="evidence" value="ECO:0007669"/>
    <property type="project" value="UniProtKB-KW"/>
</dbReference>
<feature type="domain" description="Peptidase M20 dimerisation" evidence="4">
    <location>
        <begin position="169"/>
        <end position="262"/>
    </location>
</feature>
<dbReference type="AlphaFoldDB" id="A0A0D0INP8"/>
<name>A0A0D0INP8_9MICO</name>
<dbReference type="CDD" id="cd03885">
    <property type="entry name" value="M20_CPDG2"/>
    <property type="match status" value="1"/>
</dbReference>